<keyword evidence="2 4" id="KW-0547">Nucleotide-binding</keyword>
<keyword evidence="5" id="KW-0460">Magnesium</keyword>
<dbReference type="InterPro" id="IPR024185">
    <property type="entry name" value="FTHF_cligase-like_sf"/>
</dbReference>
<dbReference type="SUPFAM" id="SSF100950">
    <property type="entry name" value="NagB/RpiA/CoA transferase-like"/>
    <property type="match status" value="1"/>
</dbReference>
<evidence type="ECO:0000256" key="1">
    <source>
        <dbReference type="ARBA" id="ARBA00010638"/>
    </source>
</evidence>
<keyword evidence="3 4" id="KW-0067">ATP-binding</keyword>
<dbReference type="PANTHER" id="PTHR23407">
    <property type="entry name" value="ATPASE INHIBITOR/5-FORMYLTETRAHYDROFOLATE CYCLO-LIGASE"/>
    <property type="match status" value="1"/>
</dbReference>
<evidence type="ECO:0000313" key="7">
    <source>
        <dbReference type="Proteomes" id="UP000316330"/>
    </source>
</evidence>
<dbReference type="Pfam" id="PF01812">
    <property type="entry name" value="5-FTHF_cyc-lig"/>
    <property type="match status" value="1"/>
</dbReference>
<keyword evidence="5" id="KW-0479">Metal-binding</keyword>
<accession>A0A559J514</accession>
<sequence length="226" mass="25532">MPLMENIHQYSNKPEWRKRMAVVRDGLSVAERAKRSVQICELLETVVFSEMRRKLARPLSLCAYAPFRSEASPVPLMETCWSMGDSIYAPRIRTAGEGMELRRVTGMSDWAPGRWGVPEPDPQRAELMEEANPIDVVLVPGMAYSLSGGKIARLGYGGGYYDRLYSERSRVTDKRTLWIGFAYALQVVAEPLPIEPHDLPLDGLATDEDLIWSDRGERSWNEPETG</sequence>
<dbReference type="GO" id="GO:0030272">
    <property type="term" value="F:5-formyltetrahydrofolate cyclo-ligase activity"/>
    <property type="evidence" value="ECO:0007669"/>
    <property type="project" value="UniProtKB-EC"/>
</dbReference>
<dbReference type="NCBIfam" id="TIGR02727">
    <property type="entry name" value="MTHFS_bact"/>
    <property type="match status" value="1"/>
</dbReference>
<dbReference type="InterPro" id="IPR037171">
    <property type="entry name" value="NagB/RpiA_transferase-like"/>
</dbReference>
<dbReference type="Proteomes" id="UP000316330">
    <property type="component" value="Unassembled WGS sequence"/>
</dbReference>
<gene>
    <name evidence="6" type="ORF">FPZ45_24355</name>
</gene>
<comment type="similarity">
    <text evidence="1 5">Belongs to the 5-formyltetrahydrofolate cyclo-ligase family.</text>
</comment>
<evidence type="ECO:0000256" key="3">
    <source>
        <dbReference type="ARBA" id="ARBA00022840"/>
    </source>
</evidence>
<dbReference type="OrthoDB" id="9801938at2"/>
<feature type="binding site" evidence="4">
    <location>
        <begin position="153"/>
        <end position="161"/>
    </location>
    <ligand>
        <name>ATP</name>
        <dbReference type="ChEBI" id="CHEBI:30616"/>
    </ligand>
</feature>
<dbReference type="AlphaFoldDB" id="A0A559J514"/>
<dbReference type="GO" id="GO:0046872">
    <property type="term" value="F:metal ion binding"/>
    <property type="evidence" value="ECO:0007669"/>
    <property type="project" value="UniProtKB-KW"/>
</dbReference>
<evidence type="ECO:0000256" key="4">
    <source>
        <dbReference type="PIRSR" id="PIRSR006806-1"/>
    </source>
</evidence>
<evidence type="ECO:0000313" key="6">
    <source>
        <dbReference type="EMBL" id="TVX94906.1"/>
    </source>
</evidence>
<comment type="catalytic activity">
    <reaction evidence="5">
        <text>(6S)-5-formyl-5,6,7,8-tetrahydrofolate + ATP = (6R)-5,10-methenyltetrahydrofolate + ADP + phosphate</text>
        <dbReference type="Rhea" id="RHEA:10488"/>
        <dbReference type="ChEBI" id="CHEBI:30616"/>
        <dbReference type="ChEBI" id="CHEBI:43474"/>
        <dbReference type="ChEBI" id="CHEBI:57455"/>
        <dbReference type="ChEBI" id="CHEBI:57457"/>
        <dbReference type="ChEBI" id="CHEBI:456216"/>
        <dbReference type="EC" id="6.3.3.2"/>
    </reaction>
</comment>
<dbReference type="GO" id="GO:0009396">
    <property type="term" value="P:folic acid-containing compound biosynthetic process"/>
    <property type="evidence" value="ECO:0007669"/>
    <property type="project" value="TreeGrafter"/>
</dbReference>
<comment type="cofactor">
    <cofactor evidence="5">
        <name>Mg(2+)</name>
        <dbReference type="ChEBI" id="CHEBI:18420"/>
    </cofactor>
</comment>
<reference evidence="6 7" key="1">
    <citation type="submission" date="2019-07" db="EMBL/GenBank/DDBJ databases">
        <authorList>
            <person name="Kim J."/>
        </authorList>
    </citation>
    <scope>NUCLEOTIDE SEQUENCE [LARGE SCALE GENOMIC DNA]</scope>
    <source>
        <strain evidence="6 7">G13</strain>
    </source>
</reference>
<keyword evidence="6" id="KW-0436">Ligase</keyword>
<comment type="caution">
    <text evidence="6">The sequence shown here is derived from an EMBL/GenBank/DDBJ whole genome shotgun (WGS) entry which is preliminary data.</text>
</comment>
<evidence type="ECO:0000256" key="5">
    <source>
        <dbReference type="RuleBase" id="RU361279"/>
    </source>
</evidence>
<dbReference type="GO" id="GO:0035999">
    <property type="term" value="P:tetrahydrofolate interconversion"/>
    <property type="evidence" value="ECO:0007669"/>
    <property type="project" value="TreeGrafter"/>
</dbReference>
<feature type="binding site" evidence="4">
    <location>
        <position position="70"/>
    </location>
    <ligand>
        <name>substrate</name>
    </ligand>
</feature>
<feature type="binding site" evidence="4">
    <location>
        <begin position="13"/>
        <end position="17"/>
    </location>
    <ligand>
        <name>ATP</name>
        <dbReference type="ChEBI" id="CHEBI:30616"/>
    </ligand>
</feature>
<protein>
    <recommendedName>
        <fullName evidence="5">5-formyltetrahydrofolate cyclo-ligase</fullName>
        <ecNumber evidence="5">6.3.3.2</ecNumber>
    </recommendedName>
</protein>
<dbReference type="EMBL" id="VNJJ01000027">
    <property type="protein sequence ID" value="TVX94906.1"/>
    <property type="molecule type" value="Genomic_DNA"/>
</dbReference>
<dbReference type="Gene3D" id="3.40.50.10420">
    <property type="entry name" value="NagB/RpiA/CoA transferase-like"/>
    <property type="match status" value="1"/>
</dbReference>
<dbReference type="PIRSF" id="PIRSF006806">
    <property type="entry name" value="FTHF_cligase"/>
    <property type="match status" value="1"/>
</dbReference>
<dbReference type="GO" id="GO:0005524">
    <property type="term" value="F:ATP binding"/>
    <property type="evidence" value="ECO:0007669"/>
    <property type="project" value="UniProtKB-KW"/>
</dbReference>
<proteinExistence type="inferred from homology"/>
<dbReference type="PANTHER" id="PTHR23407:SF1">
    <property type="entry name" value="5-FORMYLTETRAHYDROFOLATE CYCLO-LIGASE"/>
    <property type="match status" value="1"/>
</dbReference>
<dbReference type="InterPro" id="IPR002698">
    <property type="entry name" value="FTHF_cligase"/>
</dbReference>
<evidence type="ECO:0000256" key="2">
    <source>
        <dbReference type="ARBA" id="ARBA00022741"/>
    </source>
</evidence>
<dbReference type="EC" id="6.3.3.2" evidence="5"/>
<name>A0A559J514_9BACL</name>
<keyword evidence="7" id="KW-1185">Reference proteome</keyword>
<organism evidence="6 7">
    <name type="scientific">Cohnella terricola</name>
    <dbReference type="NCBI Taxonomy" id="1289167"/>
    <lineage>
        <taxon>Bacteria</taxon>
        <taxon>Bacillati</taxon>
        <taxon>Bacillota</taxon>
        <taxon>Bacilli</taxon>
        <taxon>Bacillales</taxon>
        <taxon>Paenibacillaceae</taxon>
        <taxon>Cohnella</taxon>
    </lineage>
</organism>